<dbReference type="Gene3D" id="1.10.443.10">
    <property type="entry name" value="Intergrase catalytic core"/>
    <property type="match status" value="1"/>
</dbReference>
<evidence type="ECO:0000256" key="2">
    <source>
        <dbReference type="ARBA" id="ARBA00023125"/>
    </source>
</evidence>
<dbReference type="InterPro" id="IPR010998">
    <property type="entry name" value="Integrase_recombinase_N"/>
</dbReference>
<feature type="region of interest" description="Disordered" evidence="4">
    <location>
        <begin position="386"/>
        <end position="405"/>
    </location>
</feature>
<dbReference type="Gene3D" id="1.10.150.130">
    <property type="match status" value="1"/>
</dbReference>
<dbReference type="GO" id="GO:0015074">
    <property type="term" value="P:DNA integration"/>
    <property type="evidence" value="ECO:0007669"/>
    <property type="project" value="InterPro"/>
</dbReference>
<evidence type="ECO:0000313" key="6">
    <source>
        <dbReference type="EMBL" id="MBK0417931.1"/>
    </source>
</evidence>
<keyword evidence="2" id="KW-0238">DNA-binding</keyword>
<feature type="compositionally biased region" description="Basic and acidic residues" evidence="4">
    <location>
        <begin position="395"/>
        <end position="405"/>
    </location>
</feature>
<dbReference type="RefSeq" id="WP_200113635.1">
    <property type="nucleotide sequence ID" value="NZ_JAEHOH010000002.1"/>
</dbReference>
<proteinExistence type="inferred from homology"/>
<dbReference type="Proteomes" id="UP000608530">
    <property type="component" value="Unassembled WGS sequence"/>
</dbReference>
<protein>
    <submittedName>
        <fullName evidence="6">Site-specific integrase</fullName>
    </submittedName>
</protein>
<comment type="similarity">
    <text evidence="1">Belongs to the 'phage' integrase family.</text>
</comment>
<keyword evidence="7" id="KW-1185">Reference proteome</keyword>
<dbReference type="PROSITE" id="PS51898">
    <property type="entry name" value="TYR_RECOMBINASE"/>
    <property type="match status" value="1"/>
</dbReference>
<evidence type="ECO:0000313" key="7">
    <source>
        <dbReference type="Proteomes" id="UP000608530"/>
    </source>
</evidence>
<feature type="domain" description="Tyr recombinase" evidence="5">
    <location>
        <begin position="181"/>
        <end position="378"/>
    </location>
</feature>
<evidence type="ECO:0000256" key="1">
    <source>
        <dbReference type="ARBA" id="ARBA00008857"/>
    </source>
</evidence>
<sequence>MSGPDNGLPPIPPIGVKVATDLEYRRSGIRARARWTDPETKKRMVRALVVPDEEAAEEFFRGLQASAETGIDRRISLSEYVTFIGDRWMRGLDPTSTVDGYKVGLRLRVLPSLGHLPISQITAGMIDRTIDDWETRCSASTIKNTIAPLVRVLDEAVRDDVIQSNPARQRSRRSLGKTALTVVENDTSPRVHALKDLATLTTLANACGKVHQSYSDFVMLCALLASRGSEVAGLQVGDVDWDQRIVTIRRQTFPGSGGLVTKQTKGREIRHVPILQPLEPVLRRLTAGRAPDERLLTGPRGGVLTTATVRDATKWDAVVTELGLPNLTRHGLRHTGATWLADAGIPLHVLQGILGHKSLETTRGYLHPDTRHLADAAAQANAFLSSQGSTGVQHPVRDSRAPSIS</sequence>
<dbReference type="SUPFAM" id="SSF56349">
    <property type="entry name" value="DNA breaking-rejoining enzymes"/>
    <property type="match status" value="1"/>
</dbReference>
<dbReference type="EMBL" id="JAEHOH010000002">
    <property type="protein sequence ID" value="MBK0417931.1"/>
    <property type="molecule type" value="Genomic_DNA"/>
</dbReference>
<dbReference type="GO" id="GO:0003677">
    <property type="term" value="F:DNA binding"/>
    <property type="evidence" value="ECO:0007669"/>
    <property type="project" value="UniProtKB-KW"/>
</dbReference>
<gene>
    <name evidence="6" type="ORF">JD276_02630</name>
</gene>
<name>A0A934Q6F6_9MICO</name>
<dbReference type="InterPro" id="IPR002104">
    <property type="entry name" value="Integrase_catalytic"/>
</dbReference>
<dbReference type="GO" id="GO:0006310">
    <property type="term" value="P:DNA recombination"/>
    <property type="evidence" value="ECO:0007669"/>
    <property type="project" value="UniProtKB-KW"/>
</dbReference>
<reference evidence="6" key="1">
    <citation type="submission" date="2020-12" db="EMBL/GenBank/DDBJ databases">
        <title>Leucobacter sp. CAS1, isolated from Chromium sludge.</title>
        <authorList>
            <person name="Xu Z."/>
        </authorList>
    </citation>
    <scope>NUCLEOTIDE SEQUENCE</scope>
    <source>
        <strain evidence="6">CSA1</strain>
    </source>
</reference>
<dbReference type="InterPro" id="IPR011010">
    <property type="entry name" value="DNA_brk_join_enz"/>
</dbReference>
<dbReference type="InterPro" id="IPR050090">
    <property type="entry name" value="Tyrosine_recombinase_XerCD"/>
</dbReference>
<keyword evidence="3" id="KW-0233">DNA recombination</keyword>
<dbReference type="PANTHER" id="PTHR30349">
    <property type="entry name" value="PHAGE INTEGRASE-RELATED"/>
    <property type="match status" value="1"/>
</dbReference>
<comment type="caution">
    <text evidence="6">The sequence shown here is derived from an EMBL/GenBank/DDBJ whole genome shotgun (WGS) entry which is preliminary data.</text>
</comment>
<dbReference type="Pfam" id="PF00589">
    <property type="entry name" value="Phage_integrase"/>
    <property type="match status" value="1"/>
</dbReference>
<dbReference type="CDD" id="cd00796">
    <property type="entry name" value="INT_Rci_Hp1_C"/>
    <property type="match status" value="1"/>
</dbReference>
<organism evidence="6 7">
    <name type="scientific">Leucobacter chromiisoli</name>
    <dbReference type="NCBI Taxonomy" id="2796471"/>
    <lineage>
        <taxon>Bacteria</taxon>
        <taxon>Bacillati</taxon>
        <taxon>Actinomycetota</taxon>
        <taxon>Actinomycetes</taxon>
        <taxon>Micrococcales</taxon>
        <taxon>Microbacteriaceae</taxon>
        <taxon>Leucobacter</taxon>
    </lineage>
</organism>
<dbReference type="AlphaFoldDB" id="A0A934Q6F6"/>
<accession>A0A934Q6F6</accession>
<evidence type="ECO:0000256" key="4">
    <source>
        <dbReference type="SAM" id="MobiDB-lite"/>
    </source>
</evidence>
<dbReference type="PANTHER" id="PTHR30349:SF64">
    <property type="entry name" value="PROPHAGE INTEGRASE INTD-RELATED"/>
    <property type="match status" value="1"/>
</dbReference>
<evidence type="ECO:0000256" key="3">
    <source>
        <dbReference type="ARBA" id="ARBA00023172"/>
    </source>
</evidence>
<dbReference type="InterPro" id="IPR013762">
    <property type="entry name" value="Integrase-like_cat_sf"/>
</dbReference>
<evidence type="ECO:0000259" key="5">
    <source>
        <dbReference type="PROSITE" id="PS51898"/>
    </source>
</evidence>